<keyword evidence="4 6" id="KW-1133">Transmembrane helix</keyword>
<gene>
    <name evidence="7" type="ORF">PTSG_00935</name>
</gene>
<reference evidence="7" key="1">
    <citation type="submission" date="2009-08" db="EMBL/GenBank/DDBJ databases">
        <title>Annotation of Salpingoeca rosetta.</title>
        <authorList>
            <consortium name="The Broad Institute Genome Sequencing Platform"/>
            <person name="Russ C."/>
            <person name="Cuomo C."/>
            <person name="Burger G."/>
            <person name="Gray M.W."/>
            <person name="Holland P.W.H."/>
            <person name="King N."/>
            <person name="Lang F.B.F."/>
            <person name="Roger A.J."/>
            <person name="Ruiz-Trillo I."/>
            <person name="Young S.K."/>
            <person name="Zeng Q."/>
            <person name="Gargeya S."/>
            <person name="Alvarado L."/>
            <person name="Berlin A."/>
            <person name="Chapman S.B."/>
            <person name="Chen Z."/>
            <person name="Freedman E."/>
            <person name="Gellesch M."/>
            <person name="Goldberg J."/>
            <person name="Griggs A."/>
            <person name="Gujja S."/>
            <person name="Heilman E."/>
            <person name="Heiman D."/>
            <person name="Howarth C."/>
            <person name="Mehta T."/>
            <person name="Neiman D."/>
            <person name="Pearson M."/>
            <person name="Roberts A."/>
            <person name="Saif S."/>
            <person name="Shea T."/>
            <person name="Shenoy N."/>
            <person name="Sisk P."/>
            <person name="Stolte C."/>
            <person name="Sykes S."/>
            <person name="White J."/>
            <person name="Yandava C."/>
            <person name="Haas B."/>
            <person name="Nusbaum C."/>
            <person name="Birren B."/>
        </authorList>
    </citation>
    <scope>NUCLEOTIDE SEQUENCE [LARGE SCALE GENOMIC DNA]</scope>
    <source>
        <strain evidence="7">ATCC 50818</strain>
    </source>
</reference>
<dbReference type="OMA" id="SRDFIMH"/>
<dbReference type="Proteomes" id="UP000007799">
    <property type="component" value="Unassembled WGS sequence"/>
</dbReference>
<evidence type="ECO:0000256" key="1">
    <source>
        <dbReference type="ARBA" id="ARBA00004141"/>
    </source>
</evidence>
<dbReference type="AlphaFoldDB" id="F2TXX4"/>
<dbReference type="KEGG" id="sre:PTSG_00935"/>
<keyword evidence="5 6" id="KW-0472">Membrane</keyword>
<evidence type="ECO:0000256" key="6">
    <source>
        <dbReference type="RuleBase" id="RU004379"/>
    </source>
</evidence>
<protein>
    <recommendedName>
        <fullName evidence="9">Bax inhibitor 1</fullName>
    </recommendedName>
</protein>
<name>F2TXX4_SALR5</name>
<feature type="transmembrane region" description="Helical" evidence="6">
    <location>
        <begin position="64"/>
        <end position="83"/>
    </location>
</feature>
<evidence type="ECO:0008006" key="9">
    <source>
        <dbReference type="Google" id="ProtNLM"/>
    </source>
</evidence>
<feature type="transmembrane region" description="Helical" evidence="6">
    <location>
        <begin position="128"/>
        <end position="146"/>
    </location>
</feature>
<feature type="transmembrane region" description="Helical" evidence="6">
    <location>
        <begin position="153"/>
        <end position="181"/>
    </location>
</feature>
<organism evidence="8">
    <name type="scientific">Salpingoeca rosetta (strain ATCC 50818 / BSB-021)</name>
    <dbReference type="NCBI Taxonomy" id="946362"/>
    <lineage>
        <taxon>Eukaryota</taxon>
        <taxon>Choanoflagellata</taxon>
        <taxon>Craspedida</taxon>
        <taxon>Salpingoecidae</taxon>
        <taxon>Salpingoeca</taxon>
    </lineage>
</organism>
<dbReference type="STRING" id="946362.F2TXX4"/>
<feature type="transmembrane region" description="Helical" evidence="6">
    <location>
        <begin position="98"/>
        <end position="122"/>
    </location>
</feature>
<evidence type="ECO:0000256" key="5">
    <source>
        <dbReference type="ARBA" id="ARBA00023136"/>
    </source>
</evidence>
<comment type="subcellular location">
    <subcellularLocation>
        <location evidence="1">Membrane</location>
        <topology evidence="1">Multi-pass membrane protein</topology>
    </subcellularLocation>
</comment>
<dbReference type="GO" id="GO:0031966">
    <property type="term" value="C:mitochondrial membrane"/>
    <property type="evidence" value="ECO:0007669"/>
    <property type="project" value="TreeGrafter"/>
</dbReference>
<evidence type="ECO:0000256" key="2">
    <source>
        <dbReference type="ARBA" id="ARBA00010350"/>
    </source>
</evidence>
<dbReference type="PANTHER" id="PTHR23291:SF32">
    <property type="entry name" value="BAX INHIBITOR 1"/>
    <property type="match status" value="1"/>
</dbReference>
<dbReference type="GO" id="GO:2001234">
    <property type="term" value="P:negative regulation of apoptotic signaling pathway"/>
    <property type="evidence" value="ECO:0007669"/>
    <property type="project" value="TreeGrafter"/>
</dbReference>
<dbReference type="PANTHER" id="PTHR23291">
    <property type="entry name" value="BAX INHIBITOR-RELATED"/>
    <property type="match status" value="1"/>
</dbReference>
<proteinExistence type="inferred from homology"/>
<evidence type="ECO:0000256" key="4">
    <source>
        <dbReference type="ARBA" id="ARBA00022989"/>
    </source>
</evidence>
<feature type="transmembrane region" description="Helical" evidence="6">
    <location>
        <begin position="40"/>
        <end position="58"/>
    </location>
</feature>
<dbReference type="GO" id="GO:0033119">
    <property type="term" value="P:negative regulation of RNA splicing"/>
    <property type="evidence" value="ECO:0007669"/>
    <property type="project" value="TreeGrafter"/>
</dbReference>
<dbReference type="eggNOG" id="KOG1629">
    <property type="taxonomic scope" value="Eukaryota"/>
</dbReference>
<dbReference type="GO" id="GO:0019899">
    <property type="term" value="F:enzyme binding"/>
    <property type="evidence" value="ECO:0007669"/>
    <property type="project" value="TreeGrafter"/>
</dbReference>
<dbReference type="Pfam" id="PF01027">
    <property type="entry name" value="Bax1-I"/>
    <property type="match status" value="1"/>
</dbReference>
<sequence>METTFMRAEASSPSAAAGGAGGMFDFSHVKRDTQQHLTRVYGALTAAAGAAAVGAYSYDVVLDGMFSGFWLLFLGSLFCVYQLKSSHCNDINQPTSRWLYLLGFGFLTGVSIGPLLDLVAFIDPSIPTTALVMTTLVFATFTMMALQAPSRTWLYLGGILGSMMLVSLTMAIVNIFLGSIILFQAELMLGMLIFSGFVVFDTQVIITKHELGDRDYLSHALDLFVDAAALFKRILVLLAQNKARRSDESGSRRNTKRR</sequence>
<comment type="similarity">
    <text evidence="2 6">Belongs to the BI1 family.</text>
</comment>
<dbReference type="InParanoid" id="F2TXX4"/>
<evidence type="ECO:0000313" key="7">
    <source>
        <dbReference type="EMBL" id="EGD76233.1"/>
    </source>
</evidence>
<dbReference type="EMBL" id="GL832956">
    <property type="protein sequence ID" value="EGD76233.1"/>
    <property type="molecule type" value="Genomic_DNA"/>
</dbReference>
<dbReference type="CDD" id="cd10430">
    <property type="entry name" value="BI-1"/>
    <property type="match status" value="1"/>
</dbReference>
<keyword evidence="3 6" id="KW-0812">Transmembrane</keyword>
<dbReference type="RefSeq" id="XP_004998408.1">
    <property type="nucleotide sequence ID" value="XM_004998351.1"/>
</dbReference>
<feature type="transmembrane region" description="Helical" evidence="6">
    <location>
        <begin position="187"/>
        <end position="206"/>
    </location>
</feature>
<evidence type="ECO:0000256" key="3">
    <source>
        <dbReference type="ARBA" id="ARBA00022692"/>
    </source>
</evidence>
<dbReference type="GO" id="GO:0034620">
    <property type="term" value="P:cellular response to unfolded protein"/>
    <property type="evidence" value="ECO:0007669"/>
    <property type="project" value="TreeGrafter"/>
</dbReference>
<keyword evidence="8" id="KW-1185">Reference proteome</keyword>
<accession>F2TXX4</accession>
<dbReference type="FunCoup" id="F2TXX4">
    <property type="interactions" value="920"/>
</dbReference>
<dbReference type="GeneID" id="16079002"/>
<dbReference type="OrthoDB" id="1277691at2759"/>
<evidence type="ECO:0000313" key="8">
    <source>
        <dbReference type="Proteomes" id="UP000007799"/>
    </source>
</evidence>
<dbReference type="InterPro" id="IPR006214">
    <property type="entry name" value="Bax_inhibitor_1-related"/>
</dbReference>